<keyword evidence="6 7" id="KW-0472">Membrane</keyword>
<evidence type="ECO:0000256" key="7">
    <source>
        <dbReference type="PROSITE-ProRule" id="PRU00473"/>
    </source>
</evidence>
<keyword evidence="4 8" id="KW-0812">Transmembrane</keyword>
<dbReference type="Proteomes" id="UP000245533">
    <property type="component" value="Unassembled WGS sequence"/>
</dbReference>
<organism evidence="10 11">
    <name type="scientific">Rhodohalobacter mucosus</name>
    <dbReference type="NCBI Taxonomy" id="2079485"/>
    <lineage>
        <taxon>Bacteria</taxon>
        <taxon>Pseudomonadati</taxon>
        <taxon>Balneolota</taxon>
        <taxon>Balneolia</taxon>
        <taxon>Balneolales</taxon>
        <taxon>Balneolaceae</taxon>
        <taxon>Rhodohalobacter</taxon>
    </lineage>
</organism>
<dbReference type="EMBL" id="QGGB01000011">
    <property type="protein sequence ID" value="PWN05182.1"/>
    <property type="molecule type" value="Genomic_DNA"/>
</dbReference>
<keyword evidence="5 8" id="KW-1133">Transmembrane helix</keyword>
<evidence type="ECO:0000313" key="11">
    <source>
        <dbReference type="Proteomes" id="UP000245533"/>
    </source>
</evidence>
<comment type="caution">
    <text evidence="10">The sequence shown here is derived from an EMBL/GenBank/DDBJ whole genome shotgun (WGS) entry which is preliminary data.</text>
</comment>
<keyword evidence="3" id="KW-1003">Cell membrane</keyword>
<evidence type="ECO:0000256" key="6">
    <source>
        <dbReference type="ARBA" id="ARBA00023136"/>
    </source>
</evidence>
<dbReference type="InterPro" id="IPR025713">
    <property type="entry name" value="MotB-like_N_dom"/>
</dbReference>
<sequence>MAKSGGGSGNWLMTYADFITLMMIFFIVLYTFTPGVEKNKFTAIIGAFQGNRGVLQYESNFSDEILQIDLQRAKNWEKFYETVMDENLGETVQIELLPDGVKITLGEAALFETFSTALRPESEMILREVVMGLEKYEEENVRIIEIHGHTDNRPVRASGNRKYTSNWELGAGRSISVMNYLRDNSSVDPGQFIITSFAEHRPMAPNNSAENMQKNRRVEVLIRYESVKLEAGNETQ</sequence>
<accession>A0A316TSH6</accession>
<dbReference type="Pfam" id="PF13677">
    <property type="entry name" value="MotB_plug"/>
    <property type="match status" value="1"/>
</dbReference>
<dbReference type="PANTHER" id="PTHR30329">
    <property type="entry name" value="STATOR ELEMENT OF FLAGELLAR MOTOR COMPLEX"/>
    <property type="match status" value="1"/>
</dbReference>
<dbReference type="AlphaFoldDB" id="A0A316TSH6"/>
<evidence type="ECO:0000256" key="2">
    <source>
        <dbReference type="ARBA" id="ARBA00008914"/>
    </source>
</evidence>
<evidence type="ECO:0000256" key="1">
    <source>
        <dbReference type="ARBA" id="ARBA00004162"/>
    </source>
</evidence>
<dbReference type="PROSITE" id="PS51123">
    <property type="entry name" value="OMPA_2"/>
    <property type="match status" value="1"/>
</dbReference>
<gene>
    <name evidence="10" type="ORF">DDZ15_15775</name>
</gene>
<evidence type="ECO:0000313" key="10">
    <source>
        <dbReference type="EMBL" id="PWN05182.1"/>
    </source>
</evidence>
<dbReference type="Pfam" id="PF00691">
    <property type="entry name" value="OmpA"/>
    <property type="match status" value="1"/>
</dbReference>
<dbReference type="RefSeq" id="WP_109648090.1">
    <property type="nucleotide sequence ID" value="NZ_QGGB01000011.1"/>
</dbReference>
<dbReference type="Gene3D" id="3.30.1330.60">
    <property type="entry name" value="OmpA-like domain"/>
    <property type="match status" value="1"/>
</dbReference>
<protein>
    <recommendedName>
        <fullName evidence="9">OmpA-like domain-containing protein</fullName>
    </recommendedName>
</protein>
<feature type="domain" description="OmpA-like" evidence="9">
    <location>
        <begin position="98"/>
        <end position="226"/>
    </location>
</feature>
<dbReference type="GO" id="GO:0005886">
    <property type="term" value="C:plasma membrane"/>
    <property type="evidence" value="ECO:0007669"/>
    <property type="project" value="UniProtKB-SubCell"/>
</dbReference>
<dbReference type="InterPro" id="IPR050330">
    <property type="entry name" value="Bact_OuterMem_StrucFunc"/>
</dbReference>
<dbReference type="InterPro" id="IPR006665">
    <property type="entry name" value="OmpA-like"/>
</dbReference>
<evidence type="ECO:0000256" key="4">
    <source>
        <dbReference type="ARBA" id="ARBA00022692"/>
    </source>
</evidence>
<dbReference type="CDD" id="cd07185">
    <property type="entry name" value="OmpA_C-like"/>
    <property type="match status" value="1"/>
</dbReference>
<evidence type="ECO:0000256" key="8">
    <source>
        <dbReference type="SAM" id="Phobius"/>
    </source>
</evidence>
<feature type="transmembrane region" description="Helical" evidence="8">
    <location>
        <begin position="12"/>
        <end position="32"/>
    </location>
</feature>
<evidence type="ECO:0000259" key="9">
    <source>
        <dbReference type="PROSITE" id="PS51123"/>
    </source>
</evidence>
<keyword evidence="11" id="KW-1185">Reference proteome</keyword>
<evidence type="ECO:0000256" key="5">
    <source>
        <dbReference type="ARBA" id="ARBA00022989"/>
    </source>
</evidence>
<evidence type="ECO:0000256" key="3">
    <source>
        <dbReference type="ARBA" id="ARBA00022475"/>
    </source>
</evidence>
<comment type="similarity">
    <text evidence="2">Belongs to the MotB family.</text>
</comment>
<comment type="subcellular location">
    <subcellularLocation>
        <location evidence="1">Cell membrane</location>
        <topology evidence="1">Single-pass membrane protein</topology>
    </subcellularLocation>
</comment>
<name>A0A316TSH6_9BACT</name>
<reference evidence="10 11" key="1">
    <citation type="submission" date="2018-05" db="EMBL/GenBank/DDBJ databases">
        <title>Rhodohalobacter halophilus gen. nov., sp. nov., a moderately halophilic member of the family Balneolaceae.</title>
        <authorList>
            <person name="Liu Z.-W."/>
        </authorList>
    </citation>
    <scope>NUCLEOTIDE SEQUENCE [LARGE SCALE GENOMIC DNA]</scope>
    <source>
        <strain evidence="10 11">8A47</strain>
    </source>
</reference>
<dbReference type="SUPFAM" id="SSF103088">
    <property type="entry name" value="OmpA-like"/>
    <property type="match status" value="1"/>
</dbReference>
<dbReference type="InterPro" id="IPR036737">
    <property type="entry name" value="OmpA-like_sf"/>
</dbReference>
<dbReference type="OrthoDB" id="9815217at2"/>
<proteinExistence type="inferred from homology"/>
<dbReference type="PANTHER" id="PTHR30329:SF21">
    <property type="entry name" value="LIPOPROTEIN YIAD-RELATED"/>
    <property type="match status" value="1"/>
</dbReference>